<dbReference type="AlphaFoldDB" id="A0A0E0M3S3"/>
<dbReference type="HOGENOM" id="CLU_2692074_0_0_1"/>
<evidence type="ECO:0000313" key="2">
    <source>
        <dbReference type="EnsemblPlants" id="OPUNC09G15780.1"/>
    </source>
</evidence>
<organism evidence="2">
    <name type="scientific">Oryza punctata</name>
    <name type="common">Red rice</name>
    <dbReference type="NCBI Taxonomy" id="4537"/>
    <lineage>
        <taxon>Eukaryota</taxon>
        <taxon>Viridiplantae</taxon>
        <taxon>Streptophyta</taxon>
        <taxon>Embryophyta</taxon>
        <taxon>Tracheophyta</taxon>
        <taxon>Spermatophyta</taxon>
        <taxon>Magnoliopsida</taxon>
        <taxon>Liliopsida</taxon>
        <taxon>Poales</taxon>
        <taxon>Poaceae</taxon>
        <taxon>BOP clade</taxon>
        <taxon>Oryzoideae</taxon>
        <taxon>Oryzeae</taxon>
        <taxon>Oryzinae</taxon>
        <taxon>Oryza</taxon>
    </lineage>
</organism>
<evidence type="ECO:0000313" key="3">
    <source>
        <dbReference type="Proteomes" id="UP000026962"/>
    </source>
</evidence>
<keyword evidence="3" id="KW-1185">Reference proteome</keyword>
<feature type="region of interest" description="Disordered" evidence="1">
    <location>
        <begin position="15"/>
        <end position="38"/>
    </location>
</feature>
<reference evidence="2" key="2">
    <citation type="submission" date="2018-05" db="EMBL/GenBank/DDBJ databases">
        <title>OpunRS2 (Oryza punctata Reference Sequence Version 2).</title>
        <authorList>
            <person name="Zhang J."/>
            <person name="Kudrna D."/>
            <person name="Lee S."/>
            <person name="Talag J."/>
            <person name="Welchert J."/>
            <person name="Wing R.A."/>
        </authorList>
    </citation>
    <scope>NUCLEOTIDE SEQUENCE [LARGE SCALE GENOMIC DNA]</scope>
</reference>
<dbReference type="Gramene" id="OPUNC09G15780.1">
    <property type="protein sequence ID" value="OPUNC09G15780.1"/>
    <property type="gene ID" value="OPUNC09G15780"/>
</dbReference>
<dbReference type="EnsemblPlants" id="OPUNC09G15780.1">
    <property type="protein sequence ID" value="OPUNC09G15780.1"/>
    <property type="gene ID" value="OPUNC09G15780"/>
</dbReference>
<evidence type="ECO:0000256" key="1">
    <source>
        <dbReference type="SAM" id="MobiDB-lite"/>
    </source>
</evidence>
<proteinExistence type="predicted"/>
<name>A0A0E0M3S3_ORYPU</name>
<protein>
    <submittedName>
        <fullName evidence="2">Uncharacterized protein</fullName>
    </submittedName>
</protein>
<accession>A0A0E0M3S3</accession>
<dbReference type="Proteomes" id="UP000026962">
    <property type="component" value="Chromosome 9"/>
</dbReference>
<sequence length="74" mass="8151">MLAGSIDDAAAYPSLCPTEAQHKPAATEQTERWQPVRGKEKRQWQGRVACGNFVEQLLCMLLAGCCTEAKWTLG</sequence>
<reference evidence="2" key="1">
    <citation type="submission" date="2015-04" db="UniProtKB">
        <authorList>
            <consortium name="EnsemblPlants"/>
        </authorList>
    </citation>
    <scope>IDENTIFICATION</scope>
</reference>